<proteinExistence type="predicted"/>
<organism evidence="2 3">
    <name type="scientific">Vitrella brassicaformis (strain CCMP3155)</name>
    <dbReference type="NCBI Taxonomy" id="1169540"/>
    <lineage>
        <taxon>Eukaryota</taxon>
        <taxon>Sar</taxon>
        <taxon>Alveolata</taxon>
        <taxon>Colpodellida</taxon>
        <taxon>Vitrellaceae</taxon>
        <taxon>Vitrella</taxon>
    </lineage>
</organism>
<evidence type="ECO:0000256" key="1">
    <source>
        <dbReference type="SAM" id="MobiDB-lite"/>
    </source>
</evidence>
<dbReference type="VEuPathDB" id="CryptoDB:Vbra_5127"/>
<keyword evidence="3" id="KW-1185">Reference proteome</keyword>
<gene>
    <name evidence="2" type="ORF">Vbra_5127</name>
</gene>
<sequence length="161" mass="16746">MSTEGGERSSQLASVNLPHKCVKNLCLYEACRREGFTKTCDYYRLECDYSCPKNYGNILQQLWKAPPQRSDSTDTNSTTTSISTISNSNSTTNGNGNGSITITGANGSTSNGMIIGVGECSPSSSTSPTSSSTSPTSSSTSNTGGGAQPKPALMFSNGLEA</sequence>
<accession>A0A0G4EMF6</accession>
<reference evidence="2 3" key="1">
    <citation type="submission" date="2014-11" db="EMBL/GenBank/DDBJ databases">
        <authorList>
            <person name="Zhu J."/>
            <person name="Qi W."/>
            <person name="Song R."/>
        </authorList>
    </citation>
    <scope>NUCLEOTIDE SEQUENCE [LARGE SCALE GENOMIC DNA]</scope>
</reference>
<protein>
    <submittedName>
        <fullName evidence="2">Uncharacterized protein</fullName>
    </submittedName>
</protein>
<feature type="compositionally biased region" description="Low complexity" evidence="1">
    <location>
        <begin position="73"/>
        <end position="104"/>
    </location>
</feature>
<feature type="compositionally biased region" description="Low complexity" evidence="1">
    <location>
        <begin position="121"/>
        <end position="141"/>
    </location>
</feature>
<evidence type="ECO:0000313" key="3">
    <source>
        <dbReference type="Proteomes" id="UP000041254"/>
    </source>
</evidence>
<dbReference type="EMBL" id="CDMY01000264">
    <property type="protein sequence ID" value="CEL98148.1"/>
    <property type="molecule type" value="Genomic_DNA"/>
</dbReference>
<evidence type="ECO:0000313" key="2">
    <source>
        <dbReference type="EMBL" id="CEL98148.1"/>
    </source>
</evidence>
<dbReference type="Proteomes" id="UP000041254">
    <property type="component" value="Unassembled WGS sequence"/>
</dbReference>
<dbReference type="InParanoid" id="A0A0G4EMF6"/>
<feature type="region of interest" description="Disordered" evidence="1">
    <location>
        <begin position="65"/>
        <end position="161"/>
    </location>
</feature>
<dbReference type="AlphaFoldDB" id="A0A0G4EMF6"/>
<name>A0A0G4EMF6_VITBC</name>